<evidence type="ECO:0000313" key="3">
    <source>
        <dbReference type="Proteomes" id="UP000276133"/>
    </source>
</evidence>
<sequence>MIDRIQQFSIRLFAIFYLGAVFKLSLWNDLLKSMKKLKPLLRQLKPQHSSEHFNTLETGVDLTSTILTFTSPNNHFLPHKYNYCNIQNPIFQHEN</sequence>
<evidence type="ECO:0000256" key="1">
    <source>
        <dbReference type="SAM" id="Phobius"/>
    </source>
</evidence>
<reference evidence="2 3" key="1">
    <citation type="journal article" date="2018" name="Sci. Rep.">
        <title>Genomic signatures of local adaptation to the degree of environmental predictability in rotifers.</title>
        <authorList>
            <person name="Franch-Gras L."/>
            <person name="Hahn C."/>
            <person name="Garcia-Roger E.M."/>
            <person name="Carmona M.J."/>
            <person name="Serra M."/>
            <person name="Gomez A."/>
        </authorList>
    </citation>
    <scope>NUCLEOTIDE SEQUENCE [LARGE SCALE GENOMIC DNA]</scope>
    <source>
        <strain evidence="2">HYR1</strain>
    </source>
</reference>
<dbReference type="AlphaFoldDB" id="A0A3M7S4U2"/>
<protein>
    <submittedName>
        <fullName evidence="2">Uncharacterized protein</fullName>
    </submittedName>
</protein>
<dbReference type="EMBL" id="REGN01002046">
    <property type="protein sequence ID" value="RNA30782.1"/>
    <property type="molecule type" value="Genomic_DNA"/>
</dbReference>
<dbReference type="Proteomes" id="UP000276133">
    <property type="component" value="Unassembled WGS sequence"/>
</dbReference>
<accession>A0A3M7S4U2</accession>
<comment type="caution">
    <text evidence="2">The sequence shown here is derived from an EMBL/GenBank/DDBJ whole genome shotgun (WGS) entry which is preliminary data.</text>
</comment>
<keyword evidence="1" id="KW-0472">Membrane</keyword>
<feature type="transmembrane region" description="Helical" evidence="1">
    <location>
        <begin position="12"/>
        <end position="31"/>
    </location>
</feature>
<keyword evidence="1" id="KW-1133">Transmembrane helix</keyword>
<gene>
    <name evidence="2" type="ORF">BpHYR1_048701</name>
</gene>
<proteinExistence type="predicted"/>
<keyword evidence="3" id="KW-1185">Reference proteome</keyword>
<name>A0A3M7S4U2_BRAPC</name>
<evidence type="ECO:0000313" key="2">
    <source>
        <dbReference type="EMBL" id="RNA30782.1"/>
    </source>
</evidence>
<organism evidence="2 3">
    <name type="scientific">Brachionus plicatilis</name>
    <name type="common">Marine rotifer</name>
    <name type="synonym">Brachionus muelleri</name>
    <dbReference type="NCBI Taxonomy" id="10195"/>
    <lineage>
        <taxon>Eukaryota</taxon>
        <taxon>Metazoa</taxon>
        <taxon>Spiralia</taxon>
        <taxon>Gnathifera</taxon>
        <taxon>Rotifera</taxon>
        <taxon>Eurotatoria</taxon>
        <taxon>Monogononta</taxon>
        <taxon>Pseudotrocha</taxon>
        <taxon>Ploima</taxon>
        <taxon>Brachionidae</taxon>
        <taxon>Brachionus</taxon>
    </lineage>
</organism>
<keyword evidence="1" id="KW-0812">Transmembrane</keyword>